<evidence type="ECO:0000313" key="2">
    <source>
        <dbReference type="EMBL" id="PNG08929.1"/>
    </source>
</evidence>
<evidence type="ECO:0008006" key="4">
    <source>
        <dbReference type="Google" id="ProtNLM"/>
    </source>
</evidence>
<feature type="chain" id="PRO_5014608142" description="Lipoprotein" evidence="1">
    <location>
        <begin position="22"/>
        <end position="192"/>
    </location>
</feature>
<dbReference type="AlphaFoldDB" id="A0A2N8T2F5"/>
<accession>A0A2N8T2F5</accession>
<dbReference type="EMBL" id="POUT01000008">
    <property type="protein sequence ID" value="PNG08929.1"/>
    <property type="molecule type" value="Genomic_DNA"/>
</dbReference>
<feature type="signal peptide" evidence="1">
    <location>
        <begin position="1"/>
        <end position="21"/>
    </location>
</feature>
<protein>
    <recommendedName>
        <fullName evidence="4">Lipoprotein</fullName>
    </recommendedName>
</protein>
<organism evidence="2 3">
    <name type="scientific">Stutzerimonas stutzeri</name>
    <name type="common">Pseudomonas stutzeri</name>
    <dbReference type="NCBI Taxonomy" id="316"/>
    <lineage>
        <taxon>Bacteria</taxon>
        <taxon>Pseudomonadati</taxon>
        <taxon>Pseudomonadota</taxon>
        <taxon>Gammaproteobacteria</taxon>
        <taxon>Pseudomonadales</taxon>
        <taxon>Pseudomonadaceae</taxon>
        <taxon>Stutzerimonas</taxon>
    </lineage>
</organism>
<dbReference type="RefSeq" id="WP_102895028.1">
    <property type="nucleotide sequence ID" value="NZ_JAMOHU010000074.1"/>
</dbReference>
<gene>
    <name evidence="2" type="ORF">CXK94_15635</name>
</gene>
<evidence type="ECO:0000313" key="3">
    <source>
        <dbReference type="Proteomes" id="UP000236023"/>
    </source>
</evidence>
<proteinExistence type="predicted"/>
<evidence type="ECO:0000256" key="1">
    <source>
        <dbReference type="SAM" id="SignalP"/>
    </source>
</evidence>
<reference evidence="2 3" key="1">
    <citation type="submission" date="2018-01" db="EMBL/GenBank/DDBJ databases">
        <title>Denitrification phenotypes of diverse strains of Pseudomonas stutzeri.</title>
        <authorList>
            <person name="Milligan D.A."/>
            <person name="Bergaust L."/>
            <person name="Bakken L.R."/>
            <person name="Frostegard A."/>
        </authorList>
    </citation>
    <scope>NUCLEOTIDE SEQUENCE [LARGE SCALE GENOMIC DNA]</scope>
    <source>
        <strain evidence="2 3">24a75</strain>
    </source>
</reference>
<sequence length="192" mass="21092">MKKLIALFTVLASLTLPGCMTYSHKSLPEVGQWPLVDSAQAKPTAYIKVQTEYSVNGTPAASNPNIAKLEELIKKEFVDSGRFARVSTEQEASDLYVTVTLRNQETGNLGLAVITGATFFLVPGTFDNTLIMDMMFRDSEGRKLGRVEKQETLTTWMHLFLVFALPFNGSGDAILTELAKSNLEAAAQKKLI</sequence>
<keyword evidence="1" id="KW-0732">Signal</keyword>
<dbReference type="Proteomes" id="UP000236023">
    <property type="component" value="Unassembled WGS sequence"/>
</dbReference>
<comment type="caution">
    <text evidence="2">The sequence shown here is derived from an EMBL/GenBank/DDBJ whole genome shotgun (WGS) entry which is preliminary data.</text>
</comment>
<name>A0A2N8T2F5_STUST</name>